<reference evidence="2 3" key="1">
    <citation type="journal article" date="2018" name="Sci. Rep.">
        <title>Genomic signatures of local adaptation to the degree of environmental predictability in rotifers.</title>
        <authorList>
            <person name="Franch-Gras L."/>
            <person name="Hahn C."/>
            <person name="Garcia-Roger E.M."/>
            <person name="Carmona M.J."/>
            <person name="Serra M."/>
            <person name="Gomez A."/>
        </authorList>
    </citation>
    <scope>NUCLEOTIDE SEQUENCE [LARGE SCALE GENOMIC DNA]</scope>
    <source>
        <strain evidence="2">HYR1</strain>
    </source>
</reference>
<comment type="caution">
    <text evidence="2">The sequence shown here is derived from an EMBL/GenBank/DDBJ whole genome shotgun (WGS) entry which is preliminary data.</text>
</comment>
<accession>A0A3M7P4N8</accession>
<dbReference type="AlphaFoldDB" id="A0A3M7P4N8"/>
<dbReference type="Proteomes" id="UP000276133">
    <property type="component" value="Unassembled WGS sequence"/>
</dbReference>
<evidence type="ECO:0000256" key="1">
    <source>
        <dbReference type="SAM" id="MobiDB-lite"/>
    </source>
</evidence>
<sequence length="164" mass="19354">MSIFFKNRKFKTWNPLIFLLIKKFNKHGDITPTCFPPQFILNKFDFLISFIQTTIHLYSKQRRVFTRVQVLYSYPKSYSLDKFYSSNNLYSYSFEENYSSNNLYSYSFDENYLSHYLDSSETQSSQSQPASEDSQSSQASRTMQQTNLTESAQINMMFIIPSAL</sequence>
<feature type="region of interest" description="Disordered" evidence="1">
    <location>
        <begin position="123"/>
        <end position="145"/>
    </location>
</feature>
<evidence type="ECO:0000313" key="2">
    <source>
        <dbReference type="EMBL" id="RMZ94022.1"/>
    </source>
</evidence>
<proteinExistence type="predicted"/>
<keyword evidence="3" id="KW-1185">Reference proteome</keyword>
<evidence type="ECO:0000313" key="3">
    <source>
        <dbReference type="Proteomes" id="UP000276133"/>
    </source>
</evidence>
<name>A0A3M7P4N8_BRAPC</name>
<organism evidence="2 3">
    <name type="scientific">Brachionus plicatilis</name>
    <name type="common">Marine rotifer</name>
    <name type="synonym">Brachionus muelleri</name>
    <dbReference type="NCBI Taxonomy" id="10195"/>
    <lineage>
        <taxon>Eukaryota</taxon>
        <taxon>Metazoa</taxon>
        <taxon>Spiralia</taxon>
        <taxon>Gnathifera</taxon>
        <taxon>Rotifera</taxon>
        <taxon>Eurotatoria</taxon>
        <taxon>Monogononta</taxon>
        <taxon>Pseudotrocha</taxon>
        <taxon>Ploima</taxon>
        <taxon>Brachionidae</taxon>
        <taxon>Brachionus</taxon>
    </lineage>
</organism>
<dbReference type="EMBL" id="REGN01013361">
    <property type="protein sequence ID" value="RMZ94022.1"/>
    <property type="molecule type" value="Genomic_DNA"/>
</dbReference>
<gene>
    <name evidence="2" type="ORF">BpHYR1_020977</name>
</gene>
<protein>
    <submittedName>
        <fullName evidence="2">Uncharacterized protein</fullName>
    </submittedName>
</protein>